<gene>
    <name evidence="1" type="ORF">BDN72DRAFT_743536</name>
</gene>
<organism evidence="1 2">
    <name type="scientific">Pluteus cervinus</name>
    <dbReference type="NCBI Taxonomy" id="181527"/>
    <lineage>
        <taxon>Eukaryota</taxon>
        <taxon>Fungi</taxon>
        <taxon>Dikarya</taxon>
        <taxon>Basidiomycota</taxon>
        <taxon>Agaricomycotina</taxon>
        <taxon>Agaricomycetes</taxon>
        <taxon>Agaricomycetidae</taxon>
        <taxon>Agaricales</taxon>
        <taxon>Pluteineae</taxon>
        <taxon>Pluteaceae</taxon>
        <taxon>Pluteus</taxon>
    </lineage>
</organism>
<name>A0ACD3B7R9_9AGAR</name>
<keyword evidence="2" id="KW-1185">Reference proteome</keyword>
<reference evidence="1 2" key="1">
    <citation type="journal article" date="2019" name="Nat. Ecol. Evol.">
        <title>Megaphylogeny resolves global patterns of mushroom evolution.</title>
        <authorList>
            <person name="Varga T."/>
            <person name="Krizsan K."/>
            <person name="Foldi C."/>
            <person name="Dima B."/>
            <person name="Sanchez-Garcia M."/>
            <person name="Sanchez-Ramirez S."/>
            <person name="Szollosi G.J."/>
            <person name="Szarkandi J.G."/>
            <person name="Papp V."/>
            <person name="Albert L."/>
            <person name="Andreopoulos W."/>
            <person name="Angelini C."/>
            <person name="Antonin V."/>
            <person name="Barry K.W."/>
            <person name="Bougher N.L."/>
            <person name="Buchanan P."/>
            <person name="Buyck B."/>
            <person name="Bense V."/>
            <person name="Catcheside P."/>
            <person name="Chovatia M."/>
            <person name="Cooper J."/>
            <person name="Damon W."/>
            <person name="Desjardin D."/>
            <person name="Finy P."/>
            <person name="Geml J."/>
            <person name="Haridas S."/>
            <person name="Hughes K."/>
            <person name="Justo A."/>
            <person name="Karasinski D."/>
            <person name="Kautmanova I."/>
            <person name="Kiss B."/>
            <person name="Kocsube S."/>
            <person name="Kotiranta H."/>
            <person name="LaButti K.M."/>
            <person name="Lechner B.E."/>
            <person name="Liimatainen K."/>
            <person name="Lipzen A."/>
            <person name="Lukacs Z."/>
            <person name="Mihaltcheva S."/>
            <person name="Morgado L.N."/>
            <person name="Niskanen T."/>
            <person name="Noordeloos M.E."/>
            <person name="Ohm R.A."/>
            <person name="Ortiz-Santana B."/>
            <person name="Ovrebo C."/>
            <person name="Racz N."/>
            <person name="Riley R."/>
            <person name="Savchenko A."/>
            <person name="Shiryaev A."/>
            <person name="Soop K."/>
            <person name="Spirin V."/>
            <person name="Szebenyi C."/>
            <person name="Tomsovsky M."/>
            <person name="Tulloss R.E."/>
            <person name="Uehling J."/>
            <person name="Grigoriev I.V."/>
            <person name="Vagvolgyi C."/>
            <person name="Papp T."/>
            <person name="Martin F.M."/>
            <person name="Miettinen O."/>
            <person name="Hibbett D.S."/>
            <person name="Nagy L.G."/>
        </authorList>
    </citation>
    <scope>NUCLEOTIDE SEQUENCE [LARGE SCALE GENOMIC DNA]</scope>
    <source>
        <strain evidence="1 2">NL-1719</strain>
    </source>
</reference>
<feature type="non-terminal residue" evidence="1">
    <location>
        <position position="1"/>
    </location>
</feature>
<protein>
    <submittedName>
        <fullName evidence="1">Uncharacterized protein</fullName>
    </submittedName>
</protein>
<proteinExistence type="predicted"/>
<feature type="non-terminal residue" evidence="1">
    <location>
        <position position="113"/>
    </location>
</feature>
<evidence type="ECO:0000313" key="2">
    <source>
        <dbReference type="Proteomes" id="UP000308600"/>
    </source>
</evidence>
<sequence length="113" mass="12725">SSFTCTSRSTTMAYSSSTIHPFSLYGLTTEEAYRKLDAEIAKTQTYLCSLRALRNSLPPIAHIPTEILSTVFTCCQDDIDPSTIEKVDTKTRFSVSWVCRHWRNTALATPALW</sequence>
<dbReference type="Proteomes" id="UP000308600">
    <property type="component" value="Unassembled WGS sequence"/>
</dbReference>
<dbReference type="EMBL" id="ML208274">
    <property type="protein sequence ID" value="TFK73679.1"/>
    <property type="molecule type" value="Genomic_DNA"/>
</dbReference>
<evidence type="ECO:0000313" key="1">
    <source>
        <dbReference type="EMBL" id="TFK73679.1"/>
    </source>
</evidence>
<accession>A0ACD3B7R9</accession>